<dbReference type="Proteomes" id="UP000032748">
    <property type="component" value="Chromosome"/>
</dbReference>
<evidence type="ECO:0000256" key="6">
    <source>
        <dbReference type="ARBA" id="ARBA00022989"/>
    </source>
</evidence>
<evidence type="ECO:0000256" key="3">
    <source>
        <dbReference type="ARBA" id="ARBA00022449"/>
    </source>
</evidence>
<feature type="transmembrane region" description="Helical" evidence="11">
    <location>
        <begin position="345"/>
        <end position="366"/>
    </location>
</feature>
<dbReference type="GO" id="GO:0015386">
    <property type="term" value="F:potassium:proton antiporter activity"/>
    <property type="evidence" value="ECO:0007669"/>
    <property type="project" value="TreeGrafter"/>
</dbReference>
<dbReference type="InterPro" id="IPR018422">
    <property type="entry name" value="Cation/H_exchanger_CPA1"/>
</dbReference>
<evidence type="ECO:0000256" key="5">
    <source>
        <dbReference type="ARBA" id="ARBA00022692"/>
    </source>
</evidence>
<dbReference type="KEGG" id="pcz:PCL1606_29690"/>
<keyword evidence="9 11" id="KW-0472">Membrane</keyword>
<proteinExistence type="predicted"/>
<dbReference type="PANTHER" id="PTHR10110">
    <property type="entry name" value="SODIUM/HYDROGEN EXCHANGER"/>
    <property type="match status" value="1"/>
</dbReference>
<comment type="subcellular location">
    <subcellularLocation>
        <location evidence="1">Cell membrane</location>
        <topology evidence="1">Multi-pass membrane protein</topology>
    </subcellularLocation>
</comment>
<feature type="transmembrane region" description="Helical" evidence="11">
    <location>
        <begin position="181"/>
        <end position="201"/>
    </location>
</feature>
<evidence type="ECO:0000256" key="9">
    <source>
        <dbReference type="ARBA" id="ARBA00023136"/>
    </source>
</evidence>
<evidence type="ECO:0000313" key="13">
    <source>
        <dbReference type="EMBL" id="AKA24420.1"/>
    </source>
</evidence>
<keyword evidence="7" id="KW-0915">Sodium</keyword>
<feature type="transmembrane region" description="Helical" evidence="11">
    <location>
        <begin position="54"/>
        <end position="71"/>
    </location>
</feature>
<dbReference type="AlphaFoldDB" id="A0A0D5Y028"/>
<feature type="transmembrane region" description="Helical" evidence="11">
    <location>
        <begin position="301"/>
        <end position="324"/>
    </location>
</feature>
<keyword evidence="4" id="KW-1003">Cell membrane</keyword>
<dbReference type="PATRIC" id="fig|587753.10.peg.2958"/>
<dbReference type="Pfam" id="PF00999">
    <property type="entry name" value="Na_H_Exchanger"/>
    <property type="match status" value="1"/>
</dbReference>
<feature type="transmembrane region" description="Helical" evidence="11">
    <location>
        <begin position="83"/>
        <end position="102"/>
    </location>
</feature>
<keyword evidence="6 11" id="KW-1133">Transmembrane helix</keyword>
<reference evidence="13 14" key="1">
    <citation type="journal article" date="2015" name="Mol. Plant Microbe Interact.">
        <title>Comparative Genomic Analysis of Pseudomonas chlororaphis PCL1606 Reveals New Insight into Antifungal Compounds Involved in Biocontrol.</title>
        <authorList>
            <person name="Calderon C.E."/>
            <person name="Ramos C."/>
            <person name="de Vicente A."/>
            <person name="Cazorla F.M."/>
        </authorList>
    </citation>
    <scope>NUCLEOTIDE SEQUENCE [LARGE SCALE GENOMIC DNA]</scope>
    <source>
        <strain evidence="13 14">PCL1606</strain>
    </source>
</reference>
<evidence type="ECO:0000256" key="2">
    <source>
        <dbReference type="ARBA" id="ARBA00022448"/>
    </source>
</evidence>
<dbReference type="GO" id="GO:0005886">
    <property type="term" value="C:plasma membrane"/>
    <property type="evidence" value="ECO:0007669"/>
    <property type="project" value="UniProtKB-SubCell"/>
</dbReference>
<feature type="transmembrane region" description="Helical" evidence="11">
    <location>
        <begin position="114"/>
        <end position="137"/>
    </location>
</feature>
<dbReference type="EMBL" id="CP011110">
    <property type="protein sequence ID" value="AKA24420.1"/>
    <property type="molecule type" value="Genomic_DNA"/>
</dbReference>
<evidence type="ECO:0000256" key="1">
    <source>
        <dbReference type="ARBA" id="ARBA00004651"/>
    </source>
</evidence>
<evidence type="ECO:0000256" key="7">
    <source>
        <dbReference type="ARBA" id="ARBA00023053"/>
    </source>
</evidence>
<dbReference type="InterPro" id="IPR006153">
    <property type="entry name" value="Cation/H_exchanger_TM"/>
</dbReference>
<accession>A0A0D5Y028</accession>
<dbReference type="GO" id="GO:0098719">
    <property type="term" value="P:sodium ion import across plasma membrane"/>
    <property type="evidence" value="ECO:0007669"/>
    <property type="project" value="TreeGrafter"/>
</dbReference>
<protein>
    <recommendedName>
        <fullName evidence="12">Cation/H+ exchanger transmembrane domain-containing protein</fullName>
    </recommendedName>
</protein>
<keyword evidence="10" id="KW-0739">Sodium transport</keyword>
<keyword evidence="3" id="KW-0050">Antiport</keyword>
<evidence type="ECO:0000256" key="8">
    <source>
        <dbReference type="ARBA" id="ARBA00023065"/>
    </source>
</evidence>
<feature type="transmembrane region" description="Helical" evidence="11">
    <location>
        <begin position="372"/>
        <end position="392"/>
    </location>
</feature>
<evidence type="ECO:0000256" key="10">
    <source>
        <dbReference type="ARBA" id="ARBA00023201"/>
    </source>
</evidence>
<name>A0A0D5Y028_9PSED</name>
<sequence>MFIFEAILVLLFCAALLSMLARRLNVAYPTLLALGGIGVALIPGTPRLDLPPDLILALFVAPVLLDAAYDTSLRDLRKNWRAVLSLVFVVVGLTTATVAVVAKCFLPDLPWGAAIALGALLAPPDAVAALAVLRQVAPPHQIRTILEGESLLNDASSLLIYKLAVGAVAIGGFSAHQAMPAFALVTFGSVLAGWVLAKVFLRVLGSILDAPTATIIQFVVTFGVWILAEHLGLSGVVTIVVFGLTAARRRTSSAKSHVRILSNSTWEVVTFVLNVLAFTLIGLQVRPIFEVFAEGERYHLLGVALAILGVVVVVRLAWILVYGFARDQAASQRPNLLYNAKTRLLIGWSGMRGIVTLAAALALPVEFPYRDFILLTAFTVVLGTLVIQGLTLRPLLLWLNLPSDNTVKDELAIARGATLEAAMAELDHHGGDAARRLKLEYQDALSEVRDGRDPRESVDHSLRRRVVPASRQALDELRESGRIGDEAYRAVERELDLLELSSRVPSPP</sequence>
<dbReference type="GO" id="GO:0015385">
    <property type="term" value="F:sodium:proton antiporter activity"/>
    <property type="evidence" value="ECO:0007669"/>
    <property type="project" value="InterPro"/>
</dbReference>
<dbReference type="RefSeq" id="WP_044463183.1">
    <property type="nucleotide sequence ID" value="NZ_CP011110.1"/>
</dbReference>
<evidence type="ECO:0000259" key="12">
    <source>
        <dbReference type="Pfam" id="PF00999"/>
    </source>
</evidence>
<feature type="transmembrane region" description="Helical" evidence="11">
    <location>
        <begin position="268"/>
        <end position="289"/>
    </location>
</feature>
<feature type="domain" description="Cation/H+ exchanger transmembrane" evidence="12">
    <location>
        <begin position="12"/>
        <end position="398"/>
    </location>
</feature>
<dbReference type="Gene3D" id="6.10.140.1330">
    <property type="match status" value="1"/>
</dbReference>
<organism evidence="13 14">
    <name type="scientific">Pseudomonas chlororaphis</name>
    <dbReference type="NCBI Taxonomy" id="587753"/>
    <lineage>
        <taxon>Bacteria</taxon>
        <taxon>Pseudomonadati</taxon>
        <taxon>Pseudomonadota</taxon>
        <taxon>Gammaproteobacteria</taxon>
        <taxon>Pseudomonadales</taxon>
        <taxon>Pseudomonadaceae</taxon>
        <taxon>Pseudomonas</taxon>
    </lineage>
</organism>
<keyword evidence="8" id="KW-0406">Ion transport</keyword>
<keyword evidence="2" id="KW-0813">Transport</keyword>
<keyword evidence="5 11" id="KW-0812">Transmembrane</keyword>
<dbReference type="GO" id="GO:0051453">
    <property type="term" value="P:regulation of intracellular pH"/>
    <property type="evidence" value="ECO:0007669"/>
    <property type="project" value="TreeGrafter"/>
</dbReference>
<dbReference type="OrthoDB" id="9774146at2"/>
<feature type="transmembrane region" description="Helical" evidence="11">
    <location>
        <begin position="231"/>
        <end position="247"/>
    </location>
</feature>
<gene>
    <name evidence="13" type="ORF">PCL1606_29690</name>
</gene>
<evidence type="ECO:0000256" key="4">
    <source>
        <dbReference type="ARBA" id="ARBA00022475"/>
    </source>
</evidence>
<evidence type="ECO:0000313" key="14">
    <source>
        <dbReference type="Proteomes" id="UP000032748"/>
    </source>
</evidence>
<evidence type="ECO:0000256" key="11">
    <source>
        <dbReference type="SAM" id="Phobius"/>
    </source>
</evidence>
<dbReference type="PANTHER" id="PTHR10110:SF86">
    <property type="entry name" value="SODIUM_HYDROGEN EXCHANGER 7"/>
    <property type="match status" value="1"/>
</dbReference>